<feature type="region of interest" description="Disordered" evidence="12">
    <location>
        <begin position="174"/>
        <end position="235"/>
    </location>
</feature>
<comment type="similarity">
    <text evidence="2">Belongs to the ARR family. Type-B subfamily.</text>
</comment>
<dbReference type="FunFam" id="3.40.50.2300:FF:000408">
    <property type="entry name" value="Two-component response regulator"/>
    <property type="match status" value="1"/>
</dbReference>
<gene>
    <name evidence="15" type="ORF">FNV43_RR26843</name>
</gene>
<dbReference type="PROSITE" id="PS50110">
    <property type="entry name" value="RESPONSE_REGULATORY"/>
    <property type="match status" value="1"/>
</dbReference>
<feature type="compositionally biased region" description="Low complexity" evidence="12">
    <location>
        <begin position="444"/>
        <end position="460"/>
    </location>
</feature>
<evidence type="ECO:0000313" key="16">
    <source>
        <dbReference type="Proteomes" id="UP000796880"/>
    </source>
</evidence>
<dbReference type="InterPro" id="IPR001789">
    <property type="entry name" value="Sig_transdc_resp-reg_receiver"/>
</dbReference>
<dbReference type="GO" id="GO:0009736">
    <property type="term" value="P:cytokinin-activated signaling pathway"/>
    <property type="evidence" value="ECO:0007669"/>
    <property type="project" value="UniProtKB-KW"/>
</dbReference>
<sequence>MAALHRVAQSSISTTASSYGSCKGTGASSSSAAVVTEMAVPDQFPVGLRVLVVDDDTTCLKILEQMLRRCLYHVTTCPQATVALNILRERKGCFDVVLSDVHMPDMDGYKLLEHVGLEMDLPVIMMSADGRTSAVMRGIRHGACDYLIKPIREEELKNIWQHVVRKKWNGNKELEHSGSLEDNDRHKRANDDTEYASSVNEGTEGVLKGQKKRSSSKEEDDGELENDDPSSSKKPRVVWSVELHQQFVSAVNQLGLDKAVPKRILELMNVPGLTRENVASHLQKFRLYLKRLSGVAQQQSGISSSFCGTVEPNVKLGSLGRFDIQALAASGQIPPQTLAALHAELLGRPTGNLVPPMDQPALLHASLQGPKRVPVEHGMAFGQPLVKCQSNISKHFPPSIMSVEDVSSGFGAWPSNSLGTIGPSNNLGGLSTQNNNTLMDILQQQQQREQQQKQPQIQQQAVLPEPSRSINVQPSCLVVPSQSSPNFHAGNSPASVNQNCSFNRNPVIDYSILSSQSNNSSLNVGQISNGDIKATGILSGYSAPGSCSTLSSCSMNADNSNARQNPTTTFVDAGHRPGTVSNISNIQGTFGAKSGEVLDQGPLRNLGFVGKGTCIPSRFAVEEFESPMSNLNQGKVRLEKNGNPVKQEPNLDYVDNAKVGIPILQHFSSNDLTSVFTE</sequence>
<evidence type="ECO:0000256" key="11">
    <source>
        <dbReference type="PROSITE-ProRule" id="PRU00169"/>
    </source>
</evidence>
<dbReference type="InterPro" id="IPR011006">
    <property type="entry name" value="CheY-like_superfamily"/>
</dbReference>
<feature type="domain" description="HTH myb-type" evidence="14">
    <location>
        <begin position="231"/>
        <end position="290"/>
    </location>
</feature>
<evidence type="ECO:0000256" key="7">
    <source>
        <dbReference type="ARBA" id="ARBA00023125"/>
    </source>
</evidence>
<keyword evidence="10" id="KW-0539">Nucleus</keyword>
<evidence type="ECO:0000259" key="13">
    <source>
        <dbReference type="PROSITE" id="PS50110"/>
    </source>
</evidence>
<evidence type="ECO:0000256" key="6">
    <source>
        <dbReference type="ARBA" id="ARBA00023015"/>
    </source>
</evidence>
<keyword evidence="16" id="KW-1185">Reference proteome</keyword>
<dbReference type="PROSITE" id="PS51294">
    <property type="entry name" value="HTH_MYB"/>
    <property type="match status" value="1"/>
</dbReference>
<dbReference type="InterPro" id="IPR006447">
    <property type="entry name" value="Myb_dom_plants"/>
</dbReference>
<evidence type="ECO:0000256" key="2">
    <source>
        <dbReference type="ARBA" id="ARBA00006015"/>
    </source>
</evidence>
<name>A0A8K0DPW3_9ROSA</name>
<keyword evidence="7" id="KW-0238">DNA-binding</keyword>
<evidence type="ECO:0000256" key="10">
    <source>
        <dbReference type="ARBA" id="ARBA00023242"/>
    </source>
</evidence>
<dbReference type="GO" id="GO:0005634">
    <property type="term" value="C:nucleus"/>
    <property type="evidence" value="ECO:0007669"/>
    <property type="project" value="UniProtKB-SubCell"/>
</dbReference>
<dbReference type="GO" id="GO:0000160">
    <property type="term" value="P:phosphorelay signal transduction system"/>
    <property type="evidence" value="ECO:0007669"/>
    <property type="project" value="UniProtKB-KW"/>
</dbReference>
<feature type="region of interest" description="Disordered" evidence="12">
    <location>
        <begin position="444"/>
        <end position="465"/>
    </location>
</feature>
<dbReference type="NCBIfam" id="TIGR01557">
    <property type="entry name" value="myb_SHAQKYF"/>
    <property type="match status" value="1"/>
</dbReference>
<organism evidence="15 16">
    <name type="scientific">Rhamnella rubrinervis</name>
    <dbReference type="NCBI Taxonomy" id="2594499"/>
    <lineage>
        <taxon>Eukaryota</taxon>
        <taxon>Viridiplantae</taxon>
        <taxon>Streptophyta</taxon>
        <taxon>Embryophyta</taxon>
        <taxon>Tracheophyta</taxon>
        <taxon>Spermatophyta</taxon>
        <taxon>Magnoliopsida</taxon>
        <taxon>eudicotyledons</taxon>
        <taxon>Gunneridae</taxon>
        <taxon>Pentapetalae</taxon>
        <taxon>rosids</taxon>
        <taxon>fabids</taxon>
        <taxon>Rosales</taxon>
        <taxon>Rhamnaceae</taxon>
        <taxon>rhamnoid group</taxon>
        <taxon>Rhamneae</taxon>
        <taxon>Rhamnella</taxon>
    </lineage>
</organism>
<evidence type="ECO:0000313" key="15">
    <source>
        <dbReference type="EMBL" id="KAF3432104.1"/>
    </source>
</evidence>
<accession>A0A8K0DPW3</accession>
<dbReference type="Pfam" id="PF00072">
    <property type="entry name" value="Response_reg"/>
    <property type="match status" value="1"/>
</dbReference>
<keyword evidence="4" id="KW-0932">Cytokinin signaling pathway</keyword>
<dbReference type="Proteomes" id="UP000796880">
    <property type="component" value="Unassembled WGS sequence"/>
</dbReference>
<dbReference type="Pfam" id="PF00249">
    <property type="entry name" value="Myb_DNA-binding"/>
    <property type="match status" value="1"/>
</dbReference>
<dbReference type="InterPro" id="IPR017930">
    <property type="entry name" value="Myb_dom"/>
</dbReference>
<keyword evidence="3 11" id="KW-0597">Phosphoprotein</keyword>
<comment type="caution">
    <text evidence="15">The sequence shown here is derived from an EMBL/GenBank/DDBJ whole genome shotgun (WGS) entry which is preliminary data.</text>
</comment>
<dbReference type="InterPro" id="IPR045279">
    <property type="entry name" value="ARR-like"/>
</dbReference>
<protein>
    <recommendedName>
        <fullName evidence="17">Two-component response regulator</fullName>
    </recommendedName>
</protein>
<evidence type="ECO:0008006" key="17">
    <source>
        <dbReference type="Google" id="ProtNLM"/>
    </source>
</evidence>
<dbReference type="FunFam" id="1.10.10.60:FF:000007">
    <property type="entry name" value="Two-component response regulator"/>
    <property type="match status" value="1"/>
</dbReference>
<evidence type="ECO:0000256" key="3">
    <source>
        <dbReference type="ARBA" id="ARBA00022553"/>
    </source>
</evidence>
<feature type="modified residue" description="4-aspartylphosphate" evidence="11">
    <location>
        <position position="100"/>
    </location>
</feature>
<feature type="compositionally biased region" description="Basic and acidic residues" evidence="12">
    <location>
        <begin position="174"/>
        <end position="191"/>
    </location>
</feature>
<dbReference type="Gene3D" id="3.40.50.2300">
    <property type="match status" value="1"/>
</dbReference>
<dbReference type="GO" id="GO:0003677">
    <property type="term" value="F:DNA binding"/>
    <property type="evidence" value="ECO:0007669"/>
    <property type="project" value="UniProtKB-KW"/>
</dbReference>
<dbReference type="PANTHER" id="PTHR43874">
    <property type="entry name" value="TWO-COMPONENT RESPONSE REGULATOR"/>
    <property type="match status" value="1"/>
</dbReference>
<dbReference type="CDD" id="cd17584">
    <property type="entry name" value="REC_typeB_ARR-like"/>
    <property type="match status" value="1"/>
</dbReference>
<dbReference type="InterPro" id="IPR009057">
    <property type="entry name" value="Homeodomain-like_sf"/>
</dbReference>
<keyword evidence="9" id="KW-0804">Transcription</keyword>
<reference evidence="15" key="1">
    <citation type="submission" date="2020-03" db="EMBL/GenBank/DDBJ databases">
        <title>A high-quality chromosome-level genome assembly of a woody plant with both climbing and erect habits, Rhamnella rubrinervis.</title>
        <authorList>
            <person name="Lu Z."/>
            <person name="Yang Y."/>
            <person name="Zhu X."/>
            <person name="Sun Y."/>
        </authorList>
    </citation>
    <scope>NUCLEOTIDE SEQUENCE</scope>
    <source>
        <strain evidence="15">BYM</strain>
        <tissue evidence="15">Leaf</tissue>
    </source>
</reference>
<evidence type="ECO:0000256" key="4">
    <source>
        <dbReference type="ARBA" id="ARBA00022864"/>
    </source>
</evidence>
<feature type="compositionally biased region" description="Acidic residues" evidence="12">
    <location>
        <begin position="218"/>
        <end position="228"/>
    </location>
</feature>
<keyword evidence="8" id="KW-0010">Activator</keyword>
<evidence type="ECO:0000256" key="8">
    <source>
        <dbReference type="ARBA" id="ARBA00023159"/>
    </source>
</evidence>
<evidence type="ECO:0000256" key="9">
    <source>
        <dbReference type="ARBA" id="ARBA00023163"/>
    </source>
</evidence>
<evidence type="ECO:0000256" key="12">
    <source>
        <dbReference type="SAM" id="MobiDB-lite"/>
    </source>
</evidence>
<evidence type="ECO:0000256" key="5">
    <source>
        <dbReference type="ARBA" id="ARBA00023012"/>
    </source>
</evidence>
<dbReference type="EMBL" id="VOIH02000012">
    <property type="protein sequence ID" value="KAF3432104.1"/>
    <property type="molecule type" value="Genomic_DNA"/>
</dbReference>
<evidence type="ECO:0000259" key="14">
    <source>
        <dbReference type="PROSITE" id="PS51294"/>
    </source>
</evidence>
<dbReference type="Gene3D" id="1.10.10.60">
    <property type="entry name" value="Homeodomain-like"/>
    <property type="match status" value="1"/>
</dbReference>
<dbReference type="OrthoDB" id="60033at2759"/>
<dbReference type="SUPFAM" id="SSF52172">
    <property type="entry name" value="CheY-like"/>
    <property type="match status" value="1"/>
</dbReference>
<keyword evidence="5" id="KW-0902">Two-component regulatory system</keyword>
<dbReference type="SUPFAM" id="SSF46689">
    <property type="entry name" value="Homeodomain-like"/>
    <property type="match status" value="1"/>
</dbReference>
<dbReference type="PANTHER" id="PTHR43874:SF123">
    <property type="entry name" value="TWO-COMPONENT RESPONSE REGULATOR ARR14"/>
    <property type="match status" value="1"/>
</dbReference>
<proteinExistence type="inferred from homology"/>
<dbReference type="InterPro" id="IPR001005">
    <property type="entry name" value="SANT/Myb"/>
</dbReference>
<dbReference type="SMART" id="SM00448">
    <property type="entry name" value="REC"/>
    <property type="match status" value="1"/>
</dbReference>
<dbReference type="AlphaFoldDB" id="A0A8K0DPW3"/>
<feature type="domain" description="Response regulatory" evidence="13">
    <location>
        <begin position="49"/>
        <end position="164"/>
    </location>
</feature>
<evidence type="ECO:0000256" key="1">
    <source>
        <dbReference type="ARBA" id="ARBA00004123"/>
    </source>
</evidence>
<comment type="subcellular location">
    <subcellularLocation>
        <location evidence="1">Nucleus</location>
    </subcellularLocation>
</comment>
<keyword evidence="6" id="KW-0805">Transcription regulation</keyword>